<dbReference type="RefSeq" id="WP_154527298.1">
    <property type="nucleotide sequence ID" value="NZ_VULZ01000018.1"/>
</dbReference>
<sequence length="69" mass="8045">MMNDKNSFRMLEEPSCSAYTIGNTTFLVRSYGFEQAKERAPAKIQKMILAEYRKRKSDLHTGNAERQKQ</sequence>
<evidence type="ECO:0000313" key="1">
    <source>
        <dbReference type="EMBL" id="MSS15938.1"/>
    </source>
</evidence>
<dbReference type="Proteomes" id="UP000481852">
    <property type="component" value="Unassembled WGS sequence"/>
</dbReference>
<name>A0A6L5X9D0_9FIRM</name>
<protein>
    <submittedName>
        <fullName evidence="1">Uncharacterized protein</fullName>
    </submittedName>
</protein>
<reference evidence="1 2" key="1">
    <citation type="submission" date="2019-08" db="EMBL/GenBank/DDBJ databases">
        <title>In-depth cultivation of the pig gut microbiome towards novel bacterial diversity and tailored functional studies.</title>
        <authorList>
            <person name="Wylensek D."/>
            <person name="Hitch T.C.A."/>
            <person name="Clavel T."/>
        </authorList>
    </citation>
    <scope>NUCLEOTIDE SEQUENCE [LARGE SCALE GENOMIC DNA]</scope>
    <source>
        <strain evidence="1 2">Oil+RF-744-WCA-WT-11</strain>
    </source>
</reference>
<dbReference type="EMBL" id="VULZ01000018">
    <property type="protein sequence ID" value="MSS15938.1"/>
    <property type="molecule type" value="Genomic_DNA"/>
</dbReference>
<organism evidence="1 2">
    <name type="scientific">Porcincola intestinalis</name>
    <dbReference type="NCBI Taxonomy" id="2606632"/>
    <lineage>
        <taxon>Bacteria</taxon>
        <taxon>Bacillati</taxon>
        <taxon>Bacillota</taxon>
        <taxon>Clostridia</taxon>
        <taxon>Lachnospirales</taxon>
        <taxon>Lachnospiraceae</taxon>
        <taxon>Porcincola</taxon>
    </lineage>
</organism>
<keyword evidence="2" id="KW-1185">Reference proteome</keyword>
<comment type="caution">
    <text evidence="1">The sequence shown here is derived from an EMBL/GenBank/DDBJ whole genome shotgun (WGS) entry which is preliminary data.</text>
</comment>
<proteinExistence type="predicted"/>
<gene>
    <name evidence="1" type="ORF">FYJ35_13015</name>
</gene>
<dbReference type="AlphaFoldDB" id="A0A6L5X9D0"/>
<accession>A0A6L5X9D0</accession>
<evidence type="ECO:0000313" key="2">
    <source>
        <dbReference type="Proteomes" id="UP000481852"/>
    </source>
</evidence>